<keyword evidence="2" id="KW-1185">Reference proteome</keyword>
<gene>
    <name evidence="1" type="ORF">FC27_GL001762</name>
</gene>
<organism evidence="1 2">
    <name type="scientific">Companilactobacillus versmoldensis DSM 14857 = KCTC 3814</name>
    <dbReference type="NCBI Taxonomy" id="1423815"/>
    <lineage>
        <taxon>Bacteria</taxon>
        <taxon>Bacillati</taxon>
        <taxon>Bacillota</taxon>
        <taxon>Bacilli</taxon>
        <taxon>Lactobacillales</taxon>
        <taxon>Lactobacillaceae</taxon>
        <taxon>Companilactobacillus</taxon>
    </lineage>
</organism>
<evidence type="ECO:0000313" key="1">
    <source>
        <dbReference type="EMBL" id="KRL67446.1"/>
    </source>
</evidence>
<dbReference type="InterPro" id="IPR003787">
    <property type="entry name" value="Sulphur_relay_DsrE/F-like"/>
</dbReference>
<dbReference type="Proteomes" id="UP000051647">
    <property type="component" value="Unassembled WGS sequence"/>
</dbReference>
<dbReference type="Pfam" id="PF02635">
    <property type="entry name" value="DsrE"/>
    <property type="match status" value="1"/>
</dbReference>
<evidence type="ECO:0000313" key="2">
    <source>
        <dbReference type="Proteomes" id="UP000051647"/>
    </source>
</evidence>
<dbReference type="Gene3D" id="3.40.1260.10">
    <property type="entry name" value="DsrEFH-like"/>
    <property type="match status" value="1"/>
</dbReference>
<comment type="caution">
    <text evidence="1">The sequence shown here is derived from an EMBL/GenBank/DDBJ whole genome shotgun (WGS) entry which is preliminary data.</text>
</comment>
<dbReference type="SUPFAM" id="SSF75169">
    <property type="entry name" value="DsrEFH-like"/>
    <property type="match status" value="1"/>
</dbReference>
<proteinExistence type="predicted"/>
<reference evidence="1 2" key="1">
    <citation type="journal article" date="2015" name="Genome Announc.">
        <title>Expanding the biotechnology potential of lactobacilli through comparative genomics of 213 strains and associated genera.</title>
        <authorList>
            <person name="Sun Z."/>
            <person name="Harris H.M."/>
            <person name="McCann A."/>
            <person name="Guo C."/>
            <person name="Argimon S."/>
            <person name="Zhang W."/>
            <person name="Yang X."/>
            <person name="Jeffery I.B."/>
            <person name="Cooney J.C."/>
            <person name="Kagawa T.F."/>
            <person name="Liu W."/>
            <person name="Song Y."/>
            <person name="Salvetti E."/>
            <person name="Wrobel A."/>
            <person name="Rasinkangas P."/>
            <person name="Parkhill J."/>
            <person name="Rea M.C."/>
            <person name="O'Sullivan O."/>
            <person name="Ritari J."/>
            <person name="Douillard F.P."/>
            <person name="Paul Ross R."/>
            <person name="Yang R."/>
            <person name="Briner A.E."/>
            <person name="Felis G.E."/>
            <person name="de Vos W.M."/>
            <person name="Barrangou R."/>
            <person name="Klaenhammer T.R."/>
            <person name="Caufield P.W."/>
            <person name="Cui Y."/>
            <person name="Zhang H."/>
            <person name="O'Toole P.W."/>
        </authorList>
    </citation>
    <scope>NUCLEOTIDE SEQUENCE [LARGE SCALE GENOMIC DNA]</scope>
    <source>
        <strain evidence="1 2">DSM 14857</strain>
    </source>
</reference>
<dbReference type="EMBL" id="AZFA01000005">
    <property type="protein sequence ID" value="KRL67446.1"/>
    <property type="molecule type" value="Genomic_DNA"/>
</dbReference>
<sequence length="100" mass="10803">MGTGDKELTQNLMLAFLHTLTEKEEKPENIVIYGLGVKLAAKNSEALPDLKELENDGVNVVSCGICVDYYELNDKLGVGGITTMPEVVDILASDNTVVHP</sequence>
<name>A0A0R1SCY0_9LACO</name>
<protein>
    <submittedName>
        <fullName evidence="1">Selenium metabolism protein YedF</fullName>
    </submittedName>
</protein>
<dbReference type="STRING" id="1423815.FC27_GL001762"/>
<dbReference type="InterPro" id="IPR027396">
    <property type="entry name" value="DsrEFH-like"/>
</dbReference>
<accession>A0A0R1SCY0</accession>
<dbReference type="PATRIC" id="fig|1423815.3.peg.1805"/>
<dbReference type="eggNOG" id="COG0425">
    <property type="taxonomic scope" value="Bacteria"/>
</dbReference>
<dbReference type="AlphaFoldDB" id="A0A0R1SCY0"/>